<feature type="transmembrane region" description="Helical" evidence="6">
    <location>
        <begin position="279"/>
        <end position="303"/>
    </location>
</feature>
<keyword evidence="5 6" id="KW-0472">Membrane</keyword>
<feature type="transmembrane region" description="Helical" evidence="6">
    <location>
        <begin position="409"/>
        <end position="429"/>
    </location>
</feature>
<keyword evidence="2" id="KW-1003">Cell membrane</keyword>
<evidence type="ECO:0000313" key="7">
    <source>
        <dbReference type="EMBL" id="RYC33614.1"/>
    </source>
</evidence>
<dbReference type="OrthoDB" id="7976861at2"/>
<feature type="transmembrane region" description="Helical" evidence="6">
    <location>
        <begin position="141"/>
        <end position="158"/>
    </location>
</feature>
<evidence type="ECO:0000256" key="2">
    <source>
        <dbReference type="ARBA" id="ARBA00022475"/>
    </source>
</evidence>
<comment type="caution">
    <text evidence="7">The sequence shown here is derived from an EMBL/GenBank/DDBJ whole genome shotgun (WGS) entry which is preliminary data.</text>
</comment>
<evidence type="ECO:0000256" key="1">
    <source>
        <dbReference type="ARBA" id="ARBA00004651"/>
    </source>
</evidence>
<keyword evidence="4 6" id="KW-1133">Transmembrane helix</keyword>
<evidence type="ECO:0000256" key="4">
    <source>
        <dbReference type="ARBA" id="ARBA00022989"/>
    </source>
</evidence>
<reference evidence="7 8" key="1">
    <citation type="submission" date="2018-12" db="EMBL/GenBank/DDBJ databases">
        <authorList>
            <person name="Grouzdev D.S."/>
            <person name="Krutkina M.S."/>
        </authorList>
    </citation>
    <scope>NUCLEOTIDE SEQUENCE [LARGE SCALE GENOMIC DNA]</scope>
    <source>
        <strain evidence="7 8">RmlP026</strain>
    </source>
</reference>
<dbReference type="RefSeq" id="WP_129223669.1">
    <property type="nucleotide sequence ID" value="NZ_QYBB01000002.1"/>
</dbReference>
<dbReference type="PANTHER" id="PTHR30250:SF11">
    <property type="entry name" value="O-ANTIGEN TRANSPORTER-RELATED"/>
    <property type="match status" value="1"/>
</dbReference>
<feature type="transmembrane region" description="Helical" evidence="6">
    <location>
        <begin position="315"/>
        <end position="345"/>
    </location>
</feature>
<evidence type="ECO:0000256" key="6">
    <source>
        <dbReference type="SAM" id="Phobius"/>
    </source>
</evidence>
<keyword evidence="3 6" id="KW-0812">Transmembrane</keyword>
<feature type="transmembrane region" description="Helical" evidence="6">
    <location>
        <begin position="351"/>
        <end position="372"/>
    </location>
</feature>
<dbReference type="EMBL" id="QYBB01000002">
    <property type="protein sequence ID" value="RYC33614.1"/>
    <property type="molecule type" value="Genomic_DNA"/>
</dbReference>
<evidence type="ECO:0000256" key="5">
    <source>
        <dbReference type="ARBA" id="ARBA00023136"/>
    </source>
</evidence>
<organism evidence="7 8">
    <name type="scientific">Lichenibacterium minor</name>
    <dbReference type="NCBI Taxonomy" id="2316528"/>
    <lineage>
        <taxon>Bacteria</taxon>
        <taxon>Pseudomonadati</taxon>
        <taxon>Pseudomonadota</taxon>
        <taxon>Alphaproteobacteria</taxon>
        <taxon>Hyphomicrobiales</taxon>
        <taxon>Lichenihabitantaceae</taxon>
        <taxon>Lichenibacterium</taxon>
    </lineage>
</organism>
<dbReference type="InterPro" id="IPR050833">
    <property type="entry name" value="Poly_Biosynth_Transport"/>
</dbReference>
<keyword evidence="8" id="KW-1185">Reference proteome</keyword>
<protein>
    <submittedName>
        <fullName evidence="7">Lipopolysaccharide biosynthesis protein</fullName>
    </submittedName>
</protein>
<reference evidence="7 8" key="2">
    <citation type="submission" date="2019-02" db="EMBL/GenBank/DDBJ databases">
        <title>'Lichenibacterium ramalinii' gen. nov. sp. nov., 'Lichenibacterium minor' gen. nov. sp. nov.</title>
        <authorList>
            <person name="Pankratov T."/>
        </authorList>
    </citation>
    <scope>NUCLEOTIDE SEQUENCE [LARGE SCALE GENOMIC DNA]</scope>
    <source>
        <strain evidence="7 8">RmlP026</strain>
    </source>
</reference>
<dbReference type="AlphaFoldDB" id="A0A4V1RV69"/>
<gene>
    <name evidence="7" type="ORF">D3273_03895</name>
</gene>
<proteinExistence type="predicted"/>
<sequence>MHGAALARRLVEALSAARDIAGLRARLSGQAGNALFSTLDQAAVSGFNFLTGIIVARTVDIGSFGRFALVMIAVTLAQSVHNALITAPMMTIVGRRQGQSRSYFASLLVYAALLSVGGGMLVAAFIGGLFAARGDAAPPEFIAAAGCVAAAQNMQFTLRRLLFARTAGAAALRMDLGRAGLFVVTAAAWRYGRGTTTVEELLWILAATAAVTSLPALRPYLRFAKRGLHLGTVTRRHGPLSRWLLPVVVLTFGQEQAVWIIAGVMLGDASMGGLRASQYLVGLVLLFLSSTENVIPVAAARALTGGGERGLHRYLGSVAVAIGLPIAGVTLAMAAGAPLLLRLVFGTAYDPYAGCLRVLACTVLLVLLRDLIAHRFRAMERTGVIFGAFAFSLAVSLALAYPLLTRWGLVGAALLILCGHMASLAYLACNVATERRSGRWAYPPGTSRSVAAGRK</sequence>
<feature type="transmembrane region" description="Helical" evidence="6">
    <location>
        <begin position="384"/>
        <end position="403"/>
    </location>
</feature>
<evidence type="ECO:0000313" key="8">
    <source>
        <dbReference type="Proteomes" id="UP000290759"/>
    </source>
</evidence>
<accession>A0A4V1RV69</accession>
<dbReference type="PANTHER" id="PTHR30250">
    <property type="entry name" value="PST FAMILY PREDICTED COLANIC ACID TRANSPORTER"/>
    <property type="match status" value="1"/>
</dbReference>
<dbReference type="GO" id="GO:0005886">
    <property type="term" value="C:plasma membrane"/>
    <property type="evidence" value="ECO:0007669"/>
    <property type="project" value="UniProtKB-SubCell"/>
</dbReference>
<feature type="transmembrane region" description="Helical" evidence="6">
    <location>
        <begin position="242"/>
        <end position="267"/>
    </location>
</feature>
<feature type="transmembrane region" description="Helical" evidence="6">
    <location>
        <begin position="107"/>
        <end position="129"/>
    </location>
</feature>
<comment type="subcellular location">
    <subcellularLocation>
        <location evidence="1">Cell membrane</location>
        <topology evidence="1">Multi-pass membrane protein</topology>
    </subcellularLocation>
</comment>
<dbReference type="Proteomes" id="UP000290759">
    <property type="component" value="Unassembled WGS sequence"/>
</dbReference>
<evidence type="ECO:0000256" key="3">
    <source>
        <dbReference type="ARBA" id="ARBA00022692"/>
    </source>
</evidence>
<name>A0A4V1RV69_9HYPH</name>